<organism evidence="1 2">
    <name type="scientific">Paraglomus brasilianum</name>
    <dbReference type="NCBI Taxonomy" id="144538"/>
    <lineage>
        <taxon>Eukaryota</taxon>
        <taxon>Fungi</taxon>
        <taxon>Fungi incertae sedis</taxon>
        <taxon>Mucoromycota</taxon>
        <taxon>Glomeromycotina</taxon>
        <taxon>Glomeromycetes</taxon>
        <taxon>Paraglomerales</taxon>
        <taxon>Paraglomeraceae</taxon>
        <taxon>Paraglomus</taxon>
    </lineage>
</organism>
<evidence type="ECO:0000313" key="2">
    <source>
        <dbReference type="Proteomes" id="UP000789739"/>
    </source>
</evidence>
<dbReference type="OrthoDB" id="2409328at2759"/>
<dbReference type="EMBL" id="CAJVPI010001338">
    <property type="protein sequence ID" value="CAG8607911.1"/>
    <property type="molecule type" value="Genomic_DNA"/>
</dbReference>
<accession>A0A9N9CQ18</accession>
<comment type="caution">
    <text evidence="1">The sequence shown here is derived from an EMBL/GenBank/DDBJ whole genome shotgun (WGS) entry which is preliminary data.</text>
</comment>
<name>A0A9N9CQ18_9GLOM</name>
<dbReference type="Proteomes" id="UP000789739">
    <property type="component" value="Unassembled WGS sequence"/>
</dbReference>
<proteinExistence type="predicted"/>
<dbReference type="AlphaFoldDB" id="A0A9N9CQ18"/>
<keyword evidence="2" id="KW-1185">Reference proteome</keyword>
<evidence type="ECO:0000313" key="1">
    <source>
        <dbReference type="EMBL" id="CAG8607911.1"/>
    </source>
</evidence>
<gene>
    <name evidence="1" type="ORF">PBRASI_LOCUS8003</name>
</gene>
<protein>
    <submittedName>
        <fullName evidence="1">3089_t:CDS:1</fullName>
    </submittedName>
</protein>
<sequence>MGRIHKEYYSANARFLSDEAIKEIKTSFGRVPDAINTMAKKHRISYIRVKEYIENRERKQQMIYSHSSQIQSEISPEIISISLDPKGHCEAINKQTKKRRPKSKSVRISDPTTVIDTPLDQALNEGEKRIEYSDYVLNTHEVTTFGNS</sequence>
<reference evidence="1" key="1">
    <citation type="submission" date="2021-06" db="EMBL/GenBank/DDBJ databases">
        <authorList>
            <person name="Kallberg Y."/>
            <person name="Tangrot J."/>
            <person name="Rosling A."/>
        </authorList>
    </citation>
    <scope>NUCLEOTIDE SEQUENCE</scope>
    <source>
        <strain evidence="1">BR232B</strain>
    </source>
</reference>